<keyword evidence="6" id="KW-0520">NAD</keyword>
<feature type="domain" description="BRCT" evidence="8">
    <location>
        <begin position="562"/>
        <end position="641"/>
    </location>
</feature>
<dbReference type="GO" id="GO:0006260">
    <property type="term" value="P:DNA replication"/>
    <property type="evidence" value="ECO:0007669"/>
    <property type="project" value="UniProtKB-KW"/>
</dbReference>
<dbReference type="Pfam" id="PF01653">
    <property type="entry name" value="DNA_ligase_aden"/>
    <property type="match status" value="1"/>
</dbReference>
<dbReference type="InterPro" id="IPR001357">
    <property type="entry name" value="BRCT_dom"/>
</dbReference>
<evidence type="ECO:0000256" key="5">
    <source>
        <dbReference type="ARBA" id="ARBA00022833"/>
    </source>
</evidence>
<dbReference type="Pfam" id="PF00533">
    <property type="entry name" value="BRCT"/>
    <property type="match status" value="1"/>
</dbReference>
<dbReference type="GO" id="GO:0000166">
    <property type="term" value="F:nucleotide binding"/>
    <property type="evidence" value="ECO:0007669"/>
    <property type="project" value="InterPro"/>
</dbReference>
<organism evidence="9">
    <name type="scientific">viral metagenome</name>
    <dbReference type="NCBI Taxonomy" id="1070528"/>
    <lineage>
        <taxon>unclassified sequences</taxon>
        <taxon>metagenomes</taxon>
        <taxon>organismal metagenomes</taxon>
    </lineage>
</organism>
<dbReference type="InterPro" id="IPR013840">
    <property type="entry name" value="DNAligase_N"/>
</dbReference>
<dbReference type="SUPFAM" id="SSF52113">
    <property type="entry name" value="BRCT domain"/>
    <property type="match status" value="1"/>
</dbReference>
<dbReference type="SUPFAM" id="SSF47794">
    <property type="entry name" value="Rad51 N-terminal domain-like"/>
    <property type="match status" value="1"/>
</dbReference>
<evidence type="ECO:0000256" key="4">
    <source>
        <dbReference type="ARBA" id="ARBA00022723"/>
    </source>
</evidence>
<dbReference type="PROSITE" id="PS50172">
    <property type="entry name" value="BRCT"/>
    <property type="match status" value="1"/>
</dbReference>
<evidence type="ECO:0000256" key="1">
    <source>
        <dbReference type="ARBA" id="ARBA00012722"/>
    </source>
</evidence>
<dbReference type="InterPro" id="IPR036420">
    <property type="entry name" value="BRCT_dom_sf"/>
</dbReference>
<protein>
    <recommendedName>
        <fullName evidence="1">DNA ligase (NAD(+))</fullName>
        <ecNumber evidence="1">6.5.1.2</ecNumber>
    </recommendedName>
</protein>
<dbReference type="Gene3D" id="3.40.50.10190">
    <property type="entry name" value="BRCT domain"/>
    <property type="match status" value="1"/>
</dbReference>
<keyword evidence="3" id="KW-0235">DNA replication</keyword>
<keyword evidence="2" id="KW-0436">Ligase</keyword>
<dbReference type="Gene3D" id="1.10.150.20">
    <property type="entry name" value="5' to 3' exonuclease, C-terminal subdomain"/>
    <property type="match status" value="1"/>
</dbReference>
<evidence type="ECO:0000256" key="2">
    <source>
        <dbReference type="ARBA" id="ARBA00022598"/>
    </source>
</evidence>
<dbReference type="InterPro" id="IPR001679">
    <property type="entry name" value="DNA_ligase"/>
</dbReference>
<dbReference type="SMART" id="SM00292">
    <property type="entry name" value="BRCT"/>
    <property type="match status" value="1"/>
</dbReference>
<evidence type="ECO:0000256" key="7">
    <source>
        <dbReference type="ARBA" id="ARBA00034005"/>
    </source>
</evidence>
<dbReference type="GO" id="GO:0003911">
    <property type="term" value="F:DNA ligase (NAD+) activity"/>
    <property type="evidence" value="ECO:0007669"/>
    <property type="project" value="UniProtKB-EC"/>
</dbReference>
<dbReference type="SMART" id="SM00532">
    <property type="entry name" value="LIGANc"/>
    <property type="match status" value="1"/>
</dbReference>
<dbReference type="AlphaFoldDB" id="A0A6C0M105"/>
<name>A0A6C0M105_9ZZZZ</name>
<dbReference type="InterPro" id="IPR010995">
    <property type="entry name" value="DNA_repair_Rad51/TF_NusA_a-hlx"/>
</dbReference>
<dbReference type="InterPro" id="IPR013839">
    <property type="entry name" value="DNAligase_adenylation"/>
</dbReference>
<reference evidence="9" key="1">
    <citation type="journal article" date="2020" name="Nature">
        <title>Giant virus diversity and host interactions through global metagenomics.</title>
        <authorList>
            <person name="Schulz F."/>
            <person name="Roux S."/>
            <person name="Paez-Espino D."/>
            <person name="Jungbluth S."/>
            <person name="Walsh D.A."/>
            <person name="Denef V.J."/>
            <person name="McMahon K.D."/>
            <person name="Konstantinidis K.T."/>
            <person name="Eloe-Fadrosh E.A."/>
            <person name="Kyrpides N.C."/>
            <person name="Woyke T."/>
        </authorList>
    </citation>
    <scope>NUCLEOTIDE SEQUENCE</scope>
    <source>
        <strain evidence="9">GVMAG-S-1035085-51</strain>
    </source>
</reference>
<keyword evidence="5" id="KW-0862">Zinc</keyword>
<dbReference type="Gene3D" id="3.30.470.30">
    <property type="entry name" value="DNA ligase/mRNA capping enzyme"/>
    <property type="match status" value="1"/>
</dbReference>
<dbReference type="SUPFAM" id="SSF56091">
    <property type="entry name" value="DNA ligase/mRNA capping enzyme, catalytic domain"/>
    <property type="match status" value="1"/>
</dbReference>
<comment type="catalytic activity">
    <reaction evidence="7">
        <text>NAD(+) + (deoxyribonucleotide)n-3'-hydroxyl + 5'-phospho-(deoxyribonucleotide)m = (deoxyribonucleotide)n+m + AMP + beta-nicotinamide D-nucleotide.</text>
        <dbReference type="EC" id="6.5.1.2"/>
    </reaction>
</comment>
<dbReference type="PIRSF" id="PIRSF001604">
    <property type="entry name" value="LigA"/>
    <property type="match status" value="1"/>
</dbReference>
<dbReference type="GO" id="GO:0006281">
    <property type="term" value="P:DNA repair"/>
    <property type="evidence" value="ECO:0007669"/>
    <property type="project" value="InterPro"/>
</dbReference>
<proteinExistence type="predicted"/>
<sequence length="641" mass="73198">MSKKTNVATLLAEYKEEPYLFIENNDIEELIQLARYASDEFFNGVSVMEDAEYDLLIDAIREKNPLHPFLKEVGAPSLTKEKIKLPFSMASMNKIKPDSIQDMIKWKKNFKPPYLVSDKLDGVSVMLEMDKVNGNKMYTRGNGTIGTDITPIIKYLNLKKIISKIKGNYVVVRGELIMSKNNFKKYETEMANARNMVSGIVNSKKINKERIADVDFVPYEIIEPWMSIEDQYIALDKNGFHVVSYEKIQDFNVEILQEILRRRKQLSEYNIDGIIVSYNTPKKRINTGNPDYAFAFKETMEDQTAEVEVLEVEWNESKDGYLKPRLKLVPTKLTGVIIKHVTAFNGKFIKDNKIGKGTIIKLVRSGEVIPHILEVIKGTEADMPDGDYIWNPSGVDVMREEKTIKGHIKQLAFFFSTLGIKHVSDATTKKLVESGIDDIIKIVNIKKSQLKNIEGFKDKMIDKVYESITERIKTMTMLEFMNATNIFGHGIGEKKLKKILNVYPNIITKTNVMELVMKLDGFDTITATQFADKLPEFVTLFNKLPKSIQNNLKHSTIKKEINEEDILAGIKIVFSGFRNKDWEKTIEERGGEIVSTVSKNTTVLVTKQEDIDKGTNSKIKKAIELGVEVMTPEAFEEKYDL</sequence>
<dbReference type="Gene3D" id="2.40.50.140">
    <property type="entry name" value="Nucleic acid-binding proteins"/>
    <property type="match status" value="1"/>
</dbReference>
<dbReference type="InterPro" id="IPR012340">
    <property type="entry name" value="NA-bd_OB-fold"/>
</dbReference>
<dbReference type="EMBL" id="MN740617">
    <property type="protein sequence ID" value="QHU35955.1"/>
    <property type="molecule type" value="Genomic_DNA"/>
</dbReference>
<evidence type="ECO:0000256" key="3">
    <source>
        <dbReference type="ARBA" id="ARBA00022705"/>
    </source>
</evidence>
<accession>A0A6C0M105</accession>
<dbReference type="SUPFAM" id="SSF50249">
    <property type="entry name" value="Nucleic acid-binding proteins"/>
    <property type="match status" value="1"/>
</dbReference>
<dbReference type="EC" id="6.5.1.2" evidence="1"/>
<evidence type="ECO:0000259" key="8">
    <source>
        <dbReference type="PROSITE" id="PS50172"/>
    </source>
</evidence>
<dbReference type="InterPro" id="IPR004150">
    <property type="entry name" value="NAD_DNA_ligase_OB"/>
</dbReference>
<keyword evidence="4" id="KW-0479">Metal-binding</keyword>
<dbReference type="Pfam" id="PF03120">
    <property type="entry name" value="OB_DNA_ligase"/>
    <property type="match status" value="1"/>
</dbReference>
<evidence type="ECO:0000313" key="9">
    <source>
        <dbReference type="EMBL" id="QHU35955.1"/>
    </source>
</evidence>
<evidence type="ECO:0000256" key="6">
    <source>
        <dbReference type="ARBA" id="ARBA00023027"/>
    </source>
</evidence>